<dbReference type="InterPro" id="IPR032640">
    <property type="entry name" value="AMPK1_CBM"/>
</dbReference>
<evidence type="ECO:0000256" key="2">
    <source>
        <dbReference type="SAM" id="MobiDB-lite"/>
    </source>
</evidence>
<dbReference type="InterPro" id="IPR014756">
    <property type="entry name" value="Ig_E-set"/>
</dbReference>
<name>A0A6B2LGQ5_9EUKA</name>
<feature type="region of interest" description="Disordered" evidence="2">
    <location>
        <begin position="180"/>
        <end position="203"/>
    </location>
</feature>
<evidence type="ECO:0000259" key="3">
    <source>
        <dbReference type="Pfam" id="PF16561"/>
    </source>
</evidence>
<dbReference type="Pfam" id="PF16561">
    <property type="entry name" value="AMPK1_CBM"/>
    <property type="match status" value="1"/>
</dbReference>
<evidence type="ECO:0000256" key="1">
    <source>
        <dbReference type="SAM" id="Coils"/>
    </source>
</evidence>
<organism evidence="4">
    <name type="scientific">Arcella intermedia</name>
    <dbReference type="NCBI Taxonomy" id="1963864"/>
    <lineage>
        <taxon>Eukaryota</taxon>
        <taxon>Amoebozoa</taxon>
        <taxon>Tubulinea</taxon>
        <taxon>Elardia</taxon>
        <taxon>Arcellinida</taxon>
        <taxon>Sphaerothecina</taxon>
        <taxon>Arcellidae</taxon>
        <taxon>Arcella</taxon>
    </lineage>
</organism>
<dbReference type="CDD" id="cd02859">
    <property type="entry name" value="E_set_AMPKbeta_like_N"/>
    <property type="match status" value="1"/>
</dbReference>
<dbReference type="Gene3D" id="1.20.5.340">
    <property type="match status" value="1"/>
</dbReference>
<accession>A0A6B2LGQ5</accession>
<reference evidence="4" key="1">
    <citation type="journal article" date="2020" name="J. Eukaryot. Microbiol.">
        <title>De novo Sequencing, Assembly and Annotation of the Transcriptome for the Free-Living Testate Amoeba Arcella intermedia.</title>
        <authorList>
            <person name="Ribeiro G.M."/>
            <person name="Porfirio-Sousa A.L."/>
            <person name="Maurer-Alcala X.X."/>
            <person name="Katz L.A."/>
            <person name="Lahr D.J.G."/>
        </authorList>
    </citation>
    <scope>NUCLEOTIDE SEQUENCE</scope>
</reference>
<keyword evidence="1" id="KW-0175">Coiled coil</keyword>
<dbReference type="Gene3D" id="2.60.40.10">
    <property type="entry name" value="Immunoglobulins"/>
    <property type="match status" value="1"/>
</dbReference>
<dbReference type="EMBL" id="GIBP01007216">
    <property type="protein sequence ID" value="NDV36185.1"/>
    <property type="molecule type" value="Transcribed_RNA"/>
</dbReference>
<evidence type="ECO:0000313" key="4">
    <source>
        <dbReference type="EMBL" id="NDV36185.1"/>
    </source>
</evidence>
<dbReference type="AlphaFoldDB" id="A0A6B2LGQ5"/>
<sequence>MAMKKESGSWKGSIFLLPGTYTYKYVVDERWCFDVEKPTVTAGSTTNNQIEVVDYLQQLLLERSKTRDDIHQEISAAFNQDKTLLQAKHTQDLNLHAQELAALRAQLSDLHRDHANQKNQWEYRLNTLQHEVERNKKAINEKRSVIETEVRSKYDVLVTAQHNEILLLKAQMEELRAKQVEGFPTTGGEEKGEESSHVNNIAK</sequence>
<feature type="domain" description="AMP-activated protein kinase glycogen-binding" evidence="3">
    <location>
        <begin position="2"/>
        <end position="53"/>
    </location>
</feature>
<dbReference type="SUPFAM" id="SSF81296">
    <property type="entry name" value="E set domains"/>
    <property type="match status" value="1"/>
</dbReference>
<protein>
    <recommendedName>
        <fullName evidence="3">AMP-activated protein kinase glycogen-binding domain-containing protein</fullName>
    </recommendedName>
</protein>
<feature type="coiled-coil region" evidence="1">
    <location>
        <begin position="93"/>
        <end position="120"/>
    </location>
</feature>
<dbReference type="InterPro" id="IPR013783">
    <property type="entry name" value="Ig-like_fold"/>
</dbReference>
<proteinExistence type="predicted"/>